<evidence type="ECO:0000256" key="1">
    <source>
        <dbReference type="ARBA" id="ARBA00001947"/>
    </source>
</evidence>
<dbReference type="RefSeq" id="WP_058581251.1">
    <property type="nucleotide sequence ID" value="NZ_LOPU01000018.1"/>
</dbReference>
<comment type="caution">
    <text evidence="8">The sequence shown here is derived from an EMBL/GenBank/DDBJ whole genome shotgun (WGS) entry which is preliminary data.</text>
</comment>
<protein>
    <submittedName>
        <fullName evidence="8">Succinyl-diaminopimelate desuccinylase</fullName>
    </submittedName>
</protein>
<dbReference type="STRING" id="1514971.AUR64_09735"/>
<dbReference type="InterPro" id="IPR011650">
    <property type="entry name" value="Peptidase_M20_dimer"/>
</dbReference>
<reference evidence="8 9" key="1">
    <citation type="submission" date="2015-12" db="EMBL/GenBank/DDBJ databases">
        <title>Haloprofundus marisrubri gen. nov., sp. nov., an extremely halophilic archaeon isolated from the Discovery deep brine-seawater interface in the Red Sea.</title>
        <authorList>
            <person name="Zhang G."/>
            <person name="Stingl U."/>
            <person name="Rashid M."/>
        </authorList>
    </citation>
    <scope>NUCLEOTIDE SEQUENCE [LARGE SCALE GENOMIC DNA]</scope>
    <source>
        <strain evidence="8 9">SB9</strain>
    </source>
</reference>
<dbReference type="Pfam" id="PF07687">
    <property type="entry name" value="M20_dimer"/>
    <property type="match status" value="1"/>
</dbReference>
<keyword evidence="9" id="KW-1185">Reference proteome</keyword>
<dbReference type="PANTHER" id="PTHR43808:SF8">
    <property type="entry name" value="PEPTIDASE M20 DIMERISATION DOMAIN-CONTAINING PROTEIN"/>
    <property type="match status" value="1"/>
</dbReference>
<gene>
    <name evidence="8" type="ORF">AUR64_09735</name>
</gene>
<keyword evidence="3" id="KW-0479">Metal-binding</keyword>
<dbReference type="GO" id="GO:0016787">
    <property type="term" value="F:hydrolase activity"/>
    <property type="evidence" value="ECO:0007669"/>
    <property type="project" value="UniProtKB-KW"/>
</dbReference>
<evidence type="ECO:0000256" key="2">
    <source>
        <dbReference type="ARBA" id="ARBA00006247"/>
    </source>
</evidence>
<evidence type="ECO:0000313" key="9">
    <source>
        <dbReference type="Proteomes" id="UP000054387"/>
    </source>
</evidence>
<dbReference type="InterPro" id="IPR002933">
    <property type="entry name" value="Peptidase_M20"/>
</dbReference>
<feature type="region of interest" description="Disordered" evidence="6">
    <location>
        <begin position="1"/>
        <end position="20"/>
    </location>
</feature>
<dbReference type="PANTHER" id="PTHR43808">
    <property type="entry name" value="ACETYLORNITHINE DEACETYLASE"/>
    <property type="match status" value="1"/>
</dbReference>
<dbReference type="SUPFAM" id="SSF53187">
    <property type="entry name" value="Zn-dependent exopeptidases"/>
    <property type="match status" value="1"/>
</dbReference>
<feature type="compositionally biased region" description="Acidic residues" evidence="6">
    <location>
        <begin position="1"/>
        <end position="13"/>
    </location>
</feature>
<dbReference type="AlphaFoldDB" id="A0A0W1R8X5"/>
<evidence type="ECO:0000259" key="7">
    <source>
        <dbReference type="Pfam" id="PF07687"/>
    </source>
</evidence>
<evidence type="ECO:0000256" key="6">
    <source>
        <dbReference type="SAM" id="MobiDB-lite"/>
    </source>
</evidence>
<dbReference type="SUPFAM" id="SSF55031">
    <property type="entry name" value="Bacterial exopeptidase dimerisation domain"/>
    <property type="match status" value="1"/>
</dbReference>
<dbReference type="Pfam" id="PF01546">
    <property type="entry name" value="Peptidase_M20"/>
    <property type="match status" value="1"/>
</dbReference>
<name>A0A0W1R8X5_9EURY</name>
<comment type="similarity">
    <text evidence="2">Belongs to the peptidase M20A family.</text>
</comment>
<proteinExistence type="inferred from homology"/>
<evidence type="ECO:0000256" key="3">
    <source>
        <dbReference type="ARBA" id="ARBA00022723"/>
    </source>
</evidence>
<dbReference type="GO" id="GO:0046872">
    <property type="term" value="F:metal ion binding"/>
    <property type="evidence" value="ECO:0007669"/>
    <property type="project" value="UniProtKB-KW"/>
</dbReference>
<dbReference type="InterPro" id="IPR036264">
    <property type="entry name" value="Bact_exopeptidase_dim_dom"/>
</dbReference>
<keyword evidence="5" id="KW-0862">Zinc</keyword>
<comment type="cofactor">
    <cofactor evidence="1">
        <name>Zn(2+)</name>
        <dbReference type="ChEBI" id="CHEBI:29105"/>
    </cofactor>
</comment>
<dbReference type="Gene3D" id="3.30.70.360">
    <property type="match status" value="1"/>
</dbReference>
<accession>A0A0W1R8X5</accession>
<dbReference type="InterPro" id="IPR050072">
    <property type="entry name" value="Peptidase_M20A"/>
</dbReference>
<evidence type="ECO:0000256" key="4">
    <source>
        <dbReference type="ARBA" id="ARBA00022801"/>
    </source>
</evidence>
<dbReference type="CDD" id="cd08659">
    <property type="entry name" value="M20_ArgE_DapE-like"/>
    <property type="match status" value="1"/>
</dbReference>
<evidence type="ECO:0000256" key="5">
    <source>
        <dbReference type="ARBA" id="ARBA00022833"/>
    </source>
</evidence>
<dbReference type="Gene3D" id="3.40.630.10">
    <property type="entry name" value="Zn peptidases"/>
    <property type="match status" value="1"/>
</dbReference>
<dbReference type="EMBL" id="LOPU01000018">
    <property type="protein sequence ID" value="KTG09896.1"/>
    <property type="molecule type" value="Genomic_DNA"/>
</dbReference>
<organism evidence="8 9">
    <name type="scientific">Haloprofundus marisrubri</name>
    <dbReference type="NCBI Taxonomy" id="1514971"/>
    <lineage>
        <taxon>Archaea</taxon>
        <taxon>Methanobacteriati</taxon>
        <taxon>Methanobacteriota</taxon>
        <taxon>Stenosarchaea group</taxon>
        <taxon>Halobacteria</taxon>
        <taxon>Halobacteriales</taxon>
        <taxon>Haloferacaceae</taxon>
        <taxon>Haloprofundus</taxon>
    </lineage>
</organism>
<keyword evidence="4" id="KW-0378">Hydrolase</keyword>
<feature type="domain" description="Peptidase M20 dimerisation" evidence="7">
    <location>
        <begin position="169"/>
        <end position="278"/>
    </location>
</feature>
<dbReference type="NCBIfam" id="NF006402">
    <property type="entry name" value="PRK08651.1-5"/>
    <property type="match status" value="1"/>
</dbReference>
<dbReference type="OrthoDB" id="64254at2157"/>
<dbReference type="Proteomes" id="UP000054387">
    <property type="component" value="Unassembled WGS sequence"/>
</dbReference>
<sequence>MSGDLSDESEASEESGASEKFDPIDFLDRAVRVKSHEDVSAMRELLVETVESRGIDTIVDDAGNTLASRGEGSPHVVLNTHIDTVSPHVDYEREGSGDDEVIRGRGACDAKGPLAALLAGFFATDPHEGTLTLAVTPDEEVLSTGAHALNLDGDAYIVGEPTGLDVCTAAKGRFEGIIELSGENAHAAESESGANAVAAAEGALEAIRTYDAVSDTSPPTHEQLGAPSLTPTVISGGEATNQVPDRCSITVDRRSVPPETAREFREALEAHVRAHVADDVGVEFALTERETPFLEAFSTEPDHELVRTLADASGDVVRPFTAATEASYFSPAPTVVFGPGVLADDEGPVAHADREYVRVSEVRAAADSVTETLQSLVGEDG</sequence>
<evidence type="ECO:0000313" key="8">
    <source>
        <dbReference type="EMBL" id="KTG09896.1"/>
    </source>
</evidence>